<dbReference type="PANTHER" id="PTHR43155">
    <property type="entry name" value="CYCLIC DI-GMP PHOSPHODIESTERASE PA4108-RELATED"/>
    <property type="match status" value="1"/>
</dbReference>
<evidence type="ECO:0000259" key="1">
    <source>
        <dbReference type="PROSITE" id="PS51832"/>
    </source>
</evidence>
<dbReference type="PROSITE" id="PS51832">
    <property type="entry name" value="HD_GYP"/>
    <property type="match status" value="1"/>
</dbReference>
<protein>
    <submittedName>
        <fullName evidence="2">HD domain-containing protein</fullName>
    </submittedName>
</protein>
<dbReference type="SUPFAM" id="SSF109604">
    <property type="entry name" value="HD-domain/PDEase-like"/>
    <property type="match status" value="1"/>
</dbReference>
<reference evidence="3" key="1">
    <citation type="submission" date="2021-01" db="EMBL/GenBank/DDBJ databases">
        <title>Genome public.</title>
        <authorList>
            <person name="Liu C."/>
            <person name="Sun Q."/>
        </authorList>
    </citation>
    <scope>NUCLEOTIDE SEQUENCE [LARGE SCALE GENOMIC DNA]</scope>
    <source>
        <strain evidence="3">YIM B02505</strain>
    </source>
</reference>
<accession>A0ABS1ENI0</accession>
<dbReference type="InterPro" id="IPR037522">
    <property type="entry name" value="HD_GYP_dom"/>
</dbReference>
<dbReference type="SUPFAM" id="SSF51182">
    <property type="entry name" value="RmlC-like cupins"/>
    <property type="match status" value="1"/>
</dbReference>
<sequence>MSGIVFNYKGSYIERVIGVNNELDLLANSGQTEIMIQNISENTIFFIYPADNSESMEFFYILEGSLSLEFDDQKIKLESGDYFISKDLKTKAFFKTETDVKFLYVSDEPVFHLISTKVKDLELMRKAVEEKDMYTHAHGERVKDFSVKIGEKLMLSNAKMSYLHYAAAFHDLGKINVPDEVLKKPGRLNNEEFEYIKKHPTDGEVIVGDTFIKEAAIAVGQHHERLDGSGYPLGLKGDEICIEAKIIGVADSYDAMTSDRPYKKGMEPMDALMELKSLIGKHYDELIVSKLEEVLKEEGLI</sequence>
<evidence type="ECO:0000313" key="2">
    <source>
        <dbReference type="EMBL" id="MBK1810967.1"/>
    </source>
</evidence>
<gene>
    <name evidence="2" type="ORF">JHL18_10045</name>
</gene>
<dbReference type="InterPro" id="IPR011051">
    <property type="entry name" value="RmlC_Cupin_sf"/>
</dbReference>
<organism evidence="2 3">
    <name type="scientific">Clostridium yunnanense</name>
    <dbReference type="NCBI Taxonomy" id="2800325"/>
    <lineage>
        <taxon>Bacteria</taxon>
        <taxon>Bacillati</taxon>
        <taxon>Bacillota</taxon>
        <taxon>Clostridia</taxon>
        <taxon>Eubacteriales</taxon>
        <taxon>Clostridiaceae</taxon>
        <taxon>Clostridium</taxon>
    </lineage>
</organism>
<dbReference type="InterPro" id="IPR003607">
    <property type="entry name" value="HD/PDEase_dom"/>
</dbReference>
<dbReference type="Gene3D" id="1.10.3210.10">
    <property type="entry name" value="Hypothetical protein af1432"/>
    <property type="match status" value="1"/>
</dbReference>
<evidence type="ECO:0000313" key="3">
    <source>
        <dbReference type="Proteomes" id="UP000596739"/>
    </source>
</evidence>
<dbReference type="Proteomes" id="UP000596739">
    <property type="component" value="Unassembled WGS sequence"/>
</dbReference>
<keyword evidence="3" id="KW-1185">Reference proteome</keyword>
<comment type="caution">
    <text evidence="2">The sequence shown here is derived from an EMBL/GenBank/DDBJ whole genome shotgun (WGS) entry which is preliminary data.</text>
</comment>
<dbReference type="RefSeq" id="WP_200268710.1">
    <property type="nucleotide sequence ID" value="NZ_JAENHN010000028.1"/>
</dbReference>
<dbReference type="InterPro" id="IPR014710">
    <property type="entry name" value="RmlC-like_jellyroll"/>
</dbReference>
<dbReference type="CDD" id="cd00077">
    <property type="entry name" value="HDc"/>
    <property type="match status" value="1"/>
</dbReference>
<proteinExistence type="predicted"/>
<name>A0ABS1ENI0_9CLOT</name>
<dbReference type="Pfam" id="PF13487">
    <property type="entry name" value="HD_5"/>
    <property type="match status" value="1"/>
</dbReference>
<dbReference type="EMBL" id="JAENHN010000028">
    <property type="protein sequence ID" value="MBK1810967.1"/>
    <property type="molecule type" value="Genomic_DNA"/>
</dbReference>
<dbReference type="Gene3D" id="2.60.120.10">
    <property type="entry name" value="Jelly Rolls"/>
    <property type="match status" value="1"/>
</dbReference>
<dbReference type="SMART" id="SM00471">
    <property type="entry name" value="HDc"/>
    <property type="match status" value="1"/>
</dbReference>
<feature type="domain" description="HD-GYP" evidence="1">
    <location>
        <begin position="113"/>
        <end position="301"/>
    </location>
</feature>